<name>F2IFV1_FLUTR</name>
<dbReference type="PROSITE" id="PS51257">
    <property type="entry name" value="PROKAR_LIPOPROTEIN"/>
    <property type="match status" value="1"/>
</dbReference>
<dbReference type="SUPFAM" id="SSF50494">
    <property type="entry name" value="Trypsin-like serine proteases"/>
    <property type="match status" value="1"/>
</dbReference>
<keyword evidence="2" id="KW-1185">Reference proteome</keyword>
<dbReference type="eggNOG" id="COG0265">
    <property type="taxonomic scope" value="Bacteria"/>
</dbReference>
<dbReference type="KEGG" id="fte:Fluta_0554"/>
<dbReference type="HOGENOM" id="CLU_1179287_0_0_10"/>
<organism evidence="1 2">
    <name type="scientific">Fluviicola taffensis (strain DSM 16823 / NCIMB 13979 / RW262)</name>
    <dbReference type="NCBI Taxonomy" id="755732"/>
    <lineage>
        <taxon>Bacteria</taxon>
        <taxon>Pseudomonadati</taxon>
        <taxon>Bacteroidota</taxon>
        <taxon>Flavobacteriia</taxon>
        <taxon>Flavobacteriales</taxon>
        <taxon>Crocinitomicaceae</taxon>
        <taxon>Fluviicola</taxon>
    </lineage>
</organism>
<accession>F2IFV1</accession>
<sequence precursor="true">MNKINLLFFLLIGITLSCSSSEKKAKVFYFSQLQQTQYLLTNQISMKNRGLATGASSYLLELYDSTYLVTAKHLTRDAMGFSPALDLETYSDSVNFWYGLSRTSQLSLEIIETTDLLYCDEIMDDLIMLRVKDKPKEIGIFQPNFKRLKKGDRVSIIACEYSDIGCNQKQYFGTFQQYTVVDQMEVFMDSSNIEPAGMSGAPVVDDQFKVVGHVLAGGVGDKGILKLYLAPIDLVKRIKLIN</sequence>
<evidence type="ECO:0008006" key="3">
    <source>
        <dbReference type="Google" id="ProtNLM"/>
    </source>
</evidence>
<dbReference type="STRING" id="755732.Fluta_0554"/>
<dbReference type="AlphaFoldDB" id="F2IFV1"/>
<dbReference type="InterPro" id="IPR009003">
    <property type="entry name" value="Peptidase_S1_PA"/>
</dbReference>
<reference evidence="1 2" key="1">
    <citation type="journal article" date="2011" name="Stand. Genomic Sci.">
        <title>Complete genome sequence of the gliding freshwater bacterium Fluviicola taffensis type strain (RW262).</title>
        <authorList>
            <person name="Woyke T."/>
            <person name="Chertkov O."/>
            <person name="Lapidus A."/>
            <person name="Nolan M."/>
            <person name="Lucas S."/>
            <person name="Del Rio T.G."/>
            <person name="Tice H."/>
            <person name="Cheng J.F."/>
            <person name="Tapia R."/>
            <person name="Han C."/>
            <person name="Goodwin L."/>
            <person name="Pitluck S."/>
            <person name="Liolios K."/>
            <person name="Pagani I."/>
            <person name="Ivanova N."/>
            <person name="Huntemann M."/>
            <person name="Mavromatis K."/>
            <person name="Mikhailova N."/>
            <person name="Pati A."/>
            <person name="Chen A."/>
            <person name="Palaniappan K."/>
            <person name="Land M."/>
            <person name="Hauser L."/>
            <person name="Brambilla E.M."/>
            <person name="Rohde M."/>
            <person name="Mwirichia R."/>
            <person name="Sikorski J."/>
            <person name="Tindall B.J."/>
            <person name="Goker M."/>
            <person name="Bristow J."/>
            <person name="Eisen J.A."/>
            <person name="Markowitz V."/>
            <person name="Hugenholtz P."/>
            <person name="Klenk H.P."/>
            <person name="Kyrpides N.C."/>
        </authorList>
    </citation>
    <scope>NUCLEOTIDE SEQUENCE [LARGE SCALE GENOMIC DNA]</scope>
    <source>
        <strain evidence="2">DSM 16823 / RW262 / RW262</strain>
    </source>
</reference>
<evidence type="ECO:0000313" key="2">
    <source>
        <dbReference type="Proteomes" id="UP000007463"/>
    </source>
</evidence>
<reference evidence="2" key="2">
    <citation type="submission" date="2011-02" db="EMBL/GenBank/DDBJ databases">
        <title>The complete genome of Fluviicola taffensis DSM 16823.</title>
        <authorList>
            <consortium name="US DOE Joint Genome Institute (JGI-PGF)"/>
            <person name="Lucas S."/>
            <person name="Copeland A."/>
            <person name="Lapidus A."/>
            <person name="Bruce D."/>
            <person name="Goodwin L."/>
            <person name="Pitluck S."/>
            <person name="Kyrpides N."/>
            <person name="Mavromatis K."/>
            <person name="Ivanova N."/>
            <person name="Mikhailova N."/>
            <person name="Pagani I."/>
            <person name="Chertkov O."/>
            <person name="Detter J.C."/>
            <person name="Han C."/>
            <person name="Tapia R."/>
            <person name="Land M."/>
            <person name="Hauser L."/>
            <person name="Markowitz V."/>
            <person name="Cheng J.-F."/>
            <person name="Hugenholtz P."/>
            <person name="Woyke T."/>
            <person name="Wu D."/>
            <person name="Tindall B."/>
            <person name="Pomrenke H.G."/>
            <person name="Brambilla E."/>
            <person name="Klenk H.-P."/>
            <person name="Eisen J.A."/>
        </authorList>
    </citation>
    <scope>NUCLEOTIDE SEQUENCE [LARGE SCALE GENOMIC DNA]</scope>
    <source>
        <strain evidence="2">DSM 16823 / RW262 / RW262</strain>
    </source>
</reference>
<proteinExistence type="predicted"/>
<dbReference type="EMBL" id="CP002542">
    <property type="protein sequence ID" value="AEA42559.1"/>
    <property type="molecule type" value="Genomic_DNA"/>
</dbReference>
<dbReference type="OrthoDB" id="1117006at2"/>
<dbReference type="Pfam" id="PF13365">
    <property type="entry name" value="Trypsin_2"/>
    <property type="match status" value="1"/>
</dbReference>
<dbReference type="Proteomes" id="UP000007463">
    <property type="component" value="Chromosome"/>
</dbReference>
<protein>
    <recommendedName>
        <fullName evidence="3">Serine protease</fullName>
    </recommendedName>
</protein>
<dbReference type="RefSeq" id="WP_013685333.1">
    <property type="nucleotide sequence ID" value="NC_015321.1"/>
</dbReference>
<evidence type="ECO:0000313" key="1">
    <source>
        <dbReference type="EMBL" id="AEA42559.1"/>
    </source>
</evidence>
<gene>
    <name evidence="1" type="ordered locus">Fluta_0554</name>
</gene>